<dbReference type="AlphaFoldDB" id="A0A1M6MCD6"/>
<protein>
    <submittedName>
        <fullName evidence="2">Uncharacterized protein</fullName>
    </submittedName>
</protein>
<organism evidence="2 3">
    <name type="scientific">Hymenobacter daecheongensis DSM 21074</name>
    <dbReference type="NCBI Taxonomy" id="1121955"/>
    <lineage>
        <taxon>Bacteria</taxon>
        <taxon>Pseudomonadati</taxon>
        <taxon>Bacteroidota</taxon>
        <taxon>Cytophagia</taxon>
        <taxon>Cytophagales</taxon>
        <taxon>Hymenobacteraceae</taxon>
        <taxon>Hymenobacter</taxon>
    </lineage>
</organism>
<feature type="signal peptide" evidence="1">
    <location>
        <begin position="1"/>
        <end position="22"/>
    </location>
</feature>
<gene>
    <name evidence="2" type="ORF">SAMN02745146_0223</name>
</gene>
<keyword evidence="1" id="KW-0732">Signal</keyword>
<dbReference type="EMBL" id="FQYN01000012">
    <property type="protein sequence ID" value="SHJ81040.1"/>
    <property type="molecule type" value="Genomic_DNA"/>
</dbReference>
<evidence type="ECO:0000313" key="3">
    <source>
        <dbReference type="Proteomes" id="UP000184418"/>
    </source>
</evidence>
<name>A0A1M6MCD6_9BACT</name>
<evidence type="ECO:0000313" key="2">
    <source>
        <dbReference type="EMBL" id="SHJ81040.1"/>
    </source>
</evidence>
<evidence type="ECO:0000256" key="1">
    <source>
        <dbReference type="SAM" id="SignalP"/>
    </source>
</evidence>
<dbReference type="Proteomes" id="UP000184418">
    <property type="component" value="Unassembled WGS sequence"/>
</dbReference>
<reference evidence="2 3" key="1">
    <citation type="submission" date="2016-11" db="EMBL/GenBank/DDBJ databases">
        <authorList>
            <person name="Jaros S."/>
            <person name="Januszkiewicz K."/>
            <person name="Wedrychowicz H."/>
        </authorList>
    </citation>
    <scope>NUCLEOTIDE SEQUENCE [LARGE SCALE GENOMIC DNA]</scope>
    <source>
        <strain evidence="2 3">DSM 21074</strain>
    </source>
</reference>
<dbReference type="RefSeq" id="WP_143164270.1">
    <property type="nucleotide sequence ID" value="NZ_FQYN01000012.1"/>
</dbReference>
<keyword evidence="3" id="KW-1185">Reference proteome</keyword>
<feature type="non-terminal residue" evidence="2">
    <location>
        <position position="74"/>
    </location>
</feature>
<feature type="chain" id="PRO_5009919485" evidence="1">
    <location>
        <begin position="23"/>
        <end position="74"/>
    </location>
</feature>
<accession>A0A1M6MCD6</accession>
<proteinExistence type="predicted"/>
<sequence>MKYTTIFPQFLVALALHAPVFAAAPTSLLPTTTLQQSTTAQAAAILNRFEQGIPGGLTTTQRDQIRQAAESYVR</sequence>